<dbReference type="InterPro" id="IPR036388">
    <property type="entry name" value="WH-like_DNA-bd_sf"/>
</dbReference>
<comment type="caution">
    <text evidence="3">The sequence shown here is derived from an EMBL/GenBank/DDBJ whole genome shotgun (WGS) entry which is preliminary data.</text>
</comment>
<reference evidence="3 4" key="1">
    <citation type="submission" date="2023-08" db="EMBL/GenBank/DDBJ databases">
        <title>A Necator americanus chromosomal reference genome.</title>
        <authorList>
            <person name="Ilik V."/>
            <person name="Petrzelkova K.J."/>
            <person name="Pardy F."/>
            <person name="Fuh T."/>
            <person name="Niatou-Singa F.S."/>
            <person name="Gouil Q."/>
            <person name="Baker L."/>
            <person name="Ritchie M.E."/>
            <person name="Jex A.R."/>
            <person name="Gazzola D."/>
            <person name="Li H."/>
            <person name="Toshio Fujiwara R."/>
            <person name="Zhan B."/>
            <person name="Aroian R.V."/>
            <person name="Pafco B."/>
            <person name="Schwarz E.M."/>
        </authorList>
    </citation>
    <scope>NUCLEOTIDE SEQUENCE [LARGE SCALE GENOMIC DNA]</scope>
    <source>
        <strain evidence="3 4">Aroian</strain>
        <tissue evidence="3">Whole animal</tissue>
    </source>
</reference>
<feature type="compositionally biased region" description="Polar residues" evidence="1">
    <location>
        <begin position="191"/>
        <end position="212"/>
    </location>
</feature>
<sequence>MSTNFCTSRNIRICMLYEYKLEHSMETAFLNLRRVFGDASIVYPTVIRWFYKFRQGDEDLGCNRSGPIPLVDDFDLQQTVQENPKLTIEELANLFGVKAPTITRHLIEMRKRKHNRQDSKTKLRKKREDEDISLDDIDVRSLLVDHGAASALDLLGISEANGSGSEEPEISEPASSSEDIEVVEVRKAPARSSTATNHTRPRTTNSPSQVSKNVAAASPLYHREVATTSGLRTVEPSEEPLFRTKVDTDSPSIVAPAPVVVKTVPNLIQRSLAVVKRKKEKEIELRNSKKANTGKQEKGLSNVAASEHDNNEVIDDDVPLFDNNLVEPKQEERITYLF</sequence>
<dbReference type="Proteomes" id="UP001303046">
    <property type="component" value="Unassembled WGS sequence"/>
</dbReference>
<name>A0ABR1D2Y7_NECAM</name>
<dbReference type="Gene3D" id="1.10.10.10">
    <property type="entry name" value="Winged helix-like DNA-binding domain superfamily/Winged helix DNA-binding domain"/>
    <property type="match status" value="1"/>
</dbReference>
<dbReference type="Gene3D" id="1.10.10.1450">
    <property type="match status" value="1"/>
</dbReference>
<evidence type="ECO:0000259" key="2">
    <source>
        <dbReference type="Pfam" id="PF17906"/>
    </source>
</evidence>
<gene>
    <name evidence="3" type="primary">Necator_chrIII.g12284</name>
    <name evidence="3" type="ORF">RB195_011518</name>
</gene>
<proteinExistence type="predicted"/>
<dbReference type="PANTHER" id="PTHR46060:SF2">
    <property type="entry name" value="HISTONE-LYSINE N-METHYLTRANSFERASE SETMAR"/>
    <property type="match status" value="1"/>
</dbReference>
<evidence type="ECO:0000256" key="1">
    <source>
        <dbReference type="SAM" id="MobiDB-lite"/>
    </source>
</evidence>
<keyword evidence="4" id="KW-1185">Reference proteome</keyword>
<protein>
    <recommendedName>
        <fullName evidence="2">Mos1 transposase HTH domain-containing protein</fullName>
    </recommendedName>
</protein>
<evidence type="ECO:0000313" key="3">
    <source>
        <dbReference type="EMBL" id="KAK6744849.1"/>
    </source>
</evidence>
<feature type="domain" description="Mos1 transposase HTH" evidence="2">
    <location>
        <begin position="9"/>
        <end position="57"/>
    </location>
</feature>
<dbReference type="InterPro" id="IPR052709">
    <property type="entry name" value="Transposase-MT_Hybrid"/>
</dbReference>
<evidence type="ECO:0000313" key="4">
    <source>
        <dbReference type="Proteomes" id="UP001303046"/>
    </source>
</evidence>
<organism evidence="3 4">
    <name type="scientific">Necator americanus</name>
    <name type="common">Human hookworm</name>
    <dbReference type="NCBI Taxonomy" id="51031"/>
    <lineage>
        <taxon>Eukaryota</taxon>
        <taxon>Metazoa</taxon>
        <taxon>Ecdysozoa</taxon>
        <taxon>Nematoda</taxon>
        <taxon>Chromadorea</taxon>
        <taxon>Rhabditida</taxon>
        <taxon>Rhabditina</taxon>
        <taxon>Rhabditomorpha</taxon>
        <taxon>Strongyloidea</taxon>
        <taxon>Ancylostomatidae</taxon>
        <taxon>Bunostominae</taxon>
        <taxon>Necator</taxon>
    </lineage>
</organism>
<dbReference type="InterPro" id="IPR041426">
    <property type="entry name" value="Mos1_HTH"/>
</dbReference>
<dbReference type="Pfam" id="PF17906">
    <property type="entry name" value="HTH_48"/>
    <property type="match status" value="1"/>
</dbReference>
<dbReference type="PANTHER" id="PTHR46060">
    <property type="entry name" value="MARINER MOS1 TRANSPOSASE-LIKE PROTEIN"/>
    <property type="match status" value="1"/>
</dbReference>
<feature type="region of interest" description="Disordered" evidence="1">
    <location>
        <begin position="159"/>
        <end position="212"/>
    </location>
</feature>
<accession>A0ABR1D2Y7</accession>
<dbReference type="EMBL" id="JAVFWL010000003">
    <property type="protein sequence ID" value="KAK6744849.1"/>
    <property type="molecule type" value="Genomic_DNA"/>
</dbReference>